<dbReference type="RefSeq" id="WP_353529297.1">
    <property type="nucleotide sequence ID" value="NZ_JBBMEX010000001.1"/>
</dbReference>
<protein>
    <recommendedName>
        <fullName evidence="3">Phage tail component domain protein</fullName>
    </recommendedName>
</protein>
<reference evidence="1 2" key="1">
    <citation type="submission" date="2024-03" db="EMBL/GenBank/DDBJ databases">
        <title>Human intestinal bacterial collection.</title>
        <authorList>
            <person name="Pauvert C."/>
            <person name="Hitch T.C.A."/>
            <person name="Clavel T."/>
        </authorList>
    </citation>
    <scope>NUCLEOTIDE SEQUENCE [LARGE SCALE GENOMIC DNA]</scope>
    <source>
        <strain evidence="1 2">CLA-AA-H185</strain>
    </source>
</reference>
<name>A0ABV1HB43_9FIRM</name>
<gene>
    <name evidence="1" type="ORF">WMO43_00320</name>
</gene>
<dbReference type="Proteomes" id="UP001454489">
    <property type="component" value="Unassembled WGS sequence"/>
</dbReference>
<keyword evidence="2" id="KW-1185">Reference proteome</keyword>
<organism evidence="1 2">
    <name type="scientific">Maccoyibacter intestinihominis</name>
    <dbReference type="NCBI Taxonomy" id="3133499"/>
    <lineage>
        <taxon>Bacteria</taxon>
        <taxon>Bacillati</taxon>
        <taxon>Bacillota</taxon>
        <taxon>Clostridia</taxon>
        <taxon>Lachnospirales</taxon>
        <taxon>Lachnospiraceae</taxon>
        <taxon>Maccoyibacter</taxon>
    </lineage>
</organism>
<dbReference type="EMBL" id="JBBMEX010000001">
    <property type="protein sequence ID" value="MEQ2556327.1"/>
    <property type="molecule type" value="Genomic_DNA"/>
</dbReference>
<accession>A0ABV1HB43</accession>
<evidence type="ECO:0000313" key="1">
    <source>
        <dbReference type="EMBL" id="MEQ2556327.1"/>
    </source>
</evidence>
<sequence>MDFQELLNDYIELLSCTAKELAGASDLTAVDISRYRTGKRTPDLSSPQLKKLAFGLAKLAQEHGKESITEGEIYNALTNALGKESLSYAITIERFNQIISLLDINISQMARVLNYDASYISRIRSKQRRPSDMHSFFHSVSVFIVRSYSDTASKELIANVLDCDIQHLEDNSSYLYLLESWFFSDSEDMELSGSSANDFLRKLDEFNLDEYIRSIHFNDIKVPSVPFQFATSKNYFGLEAMKNGELDFLKSTVLSKSTESVYMCSDMPMEDMAQDLEFGKKWMFGLAVMLKKGLHLNIIHNIDRPFEEMMLGLESWIPLYMTGQISPYYLKSPQNDVYCHFHYVSGEAALFGECIAGYHDKGRYYLTRHKDEVAHYKTITKCLFQKAIPLMDIYCKERKSEYEKFLFENAKLPGKRHHILSSLPLCTMSEELLKEILQQNKISTEDAANIFHFVTMQKEIYEQMLYSGPLQDDVPELTREEFEQYPMVLSLSGLFFESDIFYTYEQYLQHLSQTKDYAKGQENYSVTVTHQLPFRNIQIIILEGEWVMVSKNKFPAIHFVIHHPKMCHALENMIVPVMEEE</sequence>
<proteinExistence type="predicted"/>
<comment type="caution">
    <text evidence="1">The sequence shown here is derived from an EMBL/GenBank/DDBJ whole genome shotgun (WGS) entry which is preliminary data.</text>
</comment>
<evidence type="ECO:0008006" key="3">
    <source>
        <dbReference type="Google" id="ProtNLM"/>
    </source>
</evidence>
<evidence type="ECO:0000313" key="2">
    <source>
        <dbReference type="Proteomes" id="UP001454489"/>
    </source>
</evidence>